<evidence type="ECO:0000313" key="3">
    <source>
        <dbReference type="Proteomes" id="UP000604046"/>
    </source>
</evidence>
<gene>
    <name evidence="2" type="ORF">SNAT2548_LOCUS20527</name>
</gene>
<organism evidence="2 3">
    <name type="scientific">Symbiodinium natans</name>
    <dbReference type="NCBI Taxonomy" id="878477"/>
    <lineage>
        <taxon>Eukaryota</taxon>
        <taxon>Sar</taxon>
        <taxon>Alveolata</taxon>
        <taxon>Dinophyceae</taxon>
        <taxon>Suessiales</taxon>
        <taxon>Symbiodiniaceae</taxon>
        <taxon>Symbiodinium</taxon>
    </lineage>
</organism>
<evidence type="ECO:0000256" key="1">
    <source>
        <dbReference type="SAM" id="Phobius"/>
    </source>
</evidence>
<sequence>MLLGVREWAEVQPALLLDHEEEEYQIVLAPWSAIFGGLAFAITLFSWRCARSVFLDRICIHQTDANLKSEGIMSIGAFLKRSSSFLLVIMSFGAFLKRSSSFLLVWDTTYVQRLWCLLELGAYMASHDKAAAGFSEAKCNGPMHFVRGLWHVDELCYVYLHGRDAPLHFAAAVLRTHYRDTERMLEQLGEFTVRDARCNCCDVGHTSGNRLCDREVVLQCVRNWFGSAQKFEEVVKSGVKHLLYRQLGGLLFPYRWLLVGSAPLFWGFLDIAAARARLGLWDKAAMYLGYGLVWWLVTFPLIFAFTLLMARHSRRQLKPQCLDHFKSFLVSLLLSAMSIGGQFLQHLPLHTFGSISILLAGGVWMILRIQEKNFEAMHGFQGLESLGPIGYGSADEVGPARQYQVPEDSVEL</sequence>
<dbReference type="AlphaFoldDB" id="A0A812QAN0"/>
<proteinExistence type="predicted"/>
<keyword evidence="1" id="KW-0812">Transmembrane</keyword>
<dbReference type="Proteomes" id="UP000604046">
    <property type="component" value="Unassembled WGS sequence"/>
</dbReference>
<feature type="transmembrane region" description="Helical" evidence="1">
    <location>
        <begin position="287"/>
        <end position="308"/>
    </location>
</feature>
<comment type="caution">
    <text evidence="2">The sequence shown here is derived from an EMBL/GenBank/DDBJ whole genome shotgun (WGS) entry which is preliminary data.</text>
</comment>
<dbReference type="EMBL" id="CAJNDS010002213">
    <property type="protein sequence ID" value="CAE7375781.1"/>
    <property type="molecule type" value="Genomic_DNA"/>
</dbReference>
<accession>A0A812QAN0</accession>
<feature type="transmembrane region" description="Helical" evidence="1">
    <location>
        <begin position="350"/>
        <end position="367"/>
    </location>
</feature>
<name>A0A812QAN0_9DINO</name>
<keyword evidence="1" id="KW-1133">Transmembrane helix</keyword>
<keyword evidence="3" id="KW-1185">Reference proteome</keyword>
<evidence type="ECO:0000313" key="2">
    <source>
        <dbReference type="EMBL" id="CAE7375781.1"/>
    </source>
</evidence>
<feature type="transmembrane region" description="Helical" evidence="1">
    <location>
        <begin position="26"/>
        <end position="47"/>
    </location>
</feature>
<feature type="transmembrane region" description="Helical" evidence="1">
    <location>
        <begin position="254"/>
        <end position="275"/>
    </location>
</feature>
<protein>
    <submittedName>
        <fullName evidence="2">Uncharacterized protein</fullName>
    </submittedName>
</protein>
<reference evidence="2" key="1">
    <citation type="submission" date="2021-02" db="EMBL/GenBank/DDBJ databases">
        <authorList>
            <person name="Dougan E. K."/>
            <person name="Rhodes N."/>
            <person name="Thang M."/>
            <person name="Chan C."/>
        </authorList>
    </citation>
    <scope>NUCLEOTIDE SEQUENCE</scope>
</reference>
<keyword evidence="1" id="KW-0472">Membrane</keyword>
<dbReference type="OrthoDB" id="429242at2759"/>
<feature type="transmembrane region" description="Helical" evidence="1">
    <location>
        <begin position="328"/>
        <end position="344"/>
    </location>
</feature>